<dbReference type="Pfam" id="PF01814">
    <property type="entry name" value="Hemerythrin"/>
    <property type="match status" value="1"/>
</dbReference>
<reference evidence="2 3" key="1">
    <citation type="submission" date="2016-01" db="EMBL/GenBank/DDBJ databases">
        <title>Draft Genome Sequences of Seven Thermophilic Sporeformers Isolated from Foods.</title>
        <authorList>
            <person name="Berendsen E.M."/>
            <person name="Wells-Bennik M.H."/>
            <person name="Krawcyk A.O."/>
            <person name="De Jong A."/>
            <person name="Holsappel S."/>
            <person name="Eijlander R.T."/>
            <person name="Kuipers O.P."/>
        </authorList>
    </citation>
    <scope>NUCLEOTIDE SEQUENCE [LARGE SCALE GENOMIC DNA]</scope>
    <source>
        <strain evidence="2 3">B4119</strain>
    </source>
</reference>
<dbReference type="Proteomes" id="UP000075455">
    <property type="component" value="Unassembled WGS sequence"/>
</dbReference>
<evidence type="ECO:0000313" key="3">
    <source>
        <dbReference type="Proteomes" id="UP000075455"/>
    </source>
</evidence>
<dbReference type="Gene3D" id="1.20.120.520">
    <property type="entry name" value="nmb1532 protein domain like"/>
    <property type="match status" value="1"/>
</dbReference>
<dbReference type="PANTHER" id="PTHR39966:SF1">
    <property type="entry name" value="HEMERYTHRIN-LIKE DOMAIN-CONTAINING PROTEIN"/>
    <property type="match status" value="1"/>
</dbReference>
<protein>
    <recommendedName>
        <fullName evidence="1">Hemerythrin-like domain-containing protein</fullName>
    </recommendedName>
</protein>
<dbReference type="AlphaFoldDB" id="A0A150LVZ5"/>
<dbReference type="GO" id="GO:0005886">
    <property type="term" value="C:plasma membrane"/>
    <property type="evidence" value="ECO:0007669"/>
    <property type="project" value="TreeGrafter"/>
</dbReference>
<sequence length="178" mass="20364">MMHSFCHMNGQGEVKLCAGLERLKKEHGPLREQKQRLFEQAQAIVGDKEGQNWKERLLALRENVQAFVNELDPHSQREEGVLFPMLAQYIGRTSGPIAVMEYEHDQANQRLASFLTKTAELPETVDCESAVALANEVIDAYHILAEHFMKEENVLFPMAERLLSDEEKEELSEKISQI</sequence>
<gene>
    <name evidence="2" type="ORF">B4119_1888</name>
</gene>
<name>A0A150LVZ5_9BACL</name>
<dbReference type="STRING" id="81408.B4119_1888"/>
<organism evidence="2 3">
    <name type="scientific">Saccharococcus caldoxylosilyticus</name>
    <dbReference type="NCBI Taxonomy" id="81408"/>
    <lineage>
        <taxon>Bacteria</taxon>
        <taxon>Bacillati</taxon>
        <taxon>Bacillota</taxon>
        <taxon>Bacilli</taxon>
        <taxon>Bacillales</taxon>
        <taxon>Anoxybacillaceae</taxon>
        <taxon>Saccharococcus</taxon>
    </lineage>
</organism>
<comment type="caution">
    <text evidence="2">The sequence shown here is derived from an EMBL/GenBank/DDBJ whole genome shotgun (WGS) entry which is preliminary data.</text>
</comment>
<accession>A0A150LVZ5</accession>
<dbReference type="PATRIC" id="fig|81408.3.peg.3000"/>
<dbReference type="PANTHER" id="PTHR39966">
    <property type="entry name" value="BLL2471 PROTEIN-RELATED"/>
    <property type="match status" value="1"/>
</dbReference>
<dbReference type="InterPro" id="IPR012312">
    <property type="entry name" value="Hemerythrin-like"/>
</dbReference>
<feature type="domain" description="Hemerythrin-like" evidence="1">
    <location>
        <begin position="19"/>
        <end position="159"/>
    </location>
</feature>
<dbReference type="eggNOG" id="COG2846">
    <property type="taxonomic scope" value="Bacteria"/>
</dbReference>
<dbReference type="EMBL" id="LQYS01000032">
    <property type="protein sequence ID" value="KYD16474.1"/>
    <property type="molecule type" value="Genomic_DNA"/>
</dbReference>
<evidence type="ECO:0000313" key="2">
    <source>
        <dbReference type="EMBL" id="KYD16474.1"/>
    </source>
</evidence>
<evidence type="ECO:0000259" key="1">
    <source>
        <dbReference type="Pfam" id="PF01814"/>
    </source>
</evidence>
<proteinExistence type="predicted"/>